<dbReference type="Gene3D" id="1.10.287.130">
    <property type="match status" value="1"/>
</dbReference>
<feature type="transmembrane region" description="Helical" evidence="3">
    <location>
        <begin position="12"/>
        <end position="31"/>
    </location>
</feature>
<comment type="caution">
    <text evidence="5">The sequence shown here is derived from an EMBL/GenBank/DDBJ whole genome shotgun (WGS) entry which is preliminary data.</text>
</comment>
<name>A0A2W5GC15_9SPHI</name>
<dbReference type="EC" id="2.7.13.3" evidence="2"/>
<keyword evidence="3" id="KW-0812">Transmembrane</keyword>
<feature type="transmembrane region" description="Helical" evidence="3">
    <location>
        <begin position="213"/>
        <end position="235"/>
    </location>
</feature>
<dbReference type="InterPro" id="IPR036097">
    <property type="entry name" value="HisK_dim/P_sf"/>
</dbReference>
<accession>A0A2W5GC15</accession>
<dbReference type="Pfam" id="PF00512">
    <property type="entry name" value="HisKA"/>
    <property type="match status" value="1"/>
</dbReference>
<evidence type="ECO:0000256" key="3">
    <source>
        <dbReference type="SAM" id="Phobius"/>
    </source>
</evidence>
<dbReference type="AlphaFoldDB" id="A0A2W5GC15"/>
<organism evidence="5 6">
    <name type="scientific">Pseudopedobacter saltans</name>
    <dbReference type="NCBI Taxonomy" id="151895"/>
    <lineage>
        <taxon>Bacteria</taxon>
        <taxon>Pseudomonadati</taxon>
        <taxon>Bacteroidota</taxon>
        <taxon>Sphingobacteriia</taxon>
        <taxon>Sphingobacteriales</taxon>
        <taxon>Sphingobacteriaceae</taxon>
        <taxon>Pseudopedobacter</taxon>
    </lineage>
</organism>
<evidence type="ECO:0000259" key="4">
    <source>
        <dbReference type="SMART" id="SM00388"/>
    </source>
</evidence>
<evidence type="ECO:0000313" key="5">
    <source>
        <dbReference type="EMBL" id="PZP40882.1"/>
    </source>
</evidence>
<feature type="domain" description="Signal transduction histidine kinase dimerisation/phosphoacceptor" evidence="4">
    <location>
        <begin position="243"/>
        <end position="311"/>
    </location>
</feature>
<dbReference type="GO" id="GO:0000155">
    <property type="term" value="F:phosphorelay sensor kinase activity"/>
    <property type="evidence" value="ECO:0007669"/>
    <property type="project" value="InterPro"/>
</dbReference>
<protein>
    <recommendedName>
        <fullName evidence="2">histidine kinase</fullName>
        <ecNumber evidence="2">2.7.13.3</ecNumber>
    </recommendedName>
</protein>
<keyword evidence="3" id="KW-1133">Transmembrane helix</keyword>
<proteinExistence type="predicted"/>
<evidence type="ECO:0000256" key="2">
    <source>
        <dbReference type="ARBA" id="ARBA00012438"/>
    </source>
</evidence>
<comment type="catalytic activity">
    <reaction evidence="1">
        <text>ATP + protein L-histidine = ADP + protein N-phospho-L-histidine.</text>
        <dbReference type="EC" id="2.7.13.3"/>
    </reaction>
</comment>
<reference evidence="5 6" key="1">
    <citation type="submission" date="2017-11" db="EMBL/GenBank/DDBJ databases">
        <title>Infants hospitalized years apart are colonized by the same room-sourced microbial strains.</title>
        <authorList>
            <person name="Brooks B."/>
            <person name="Olm M.R."/>
            <person name="Firek B.A."/>
            <person name="Baker R."/>
            <person name="Thomas B.C."/>
            <person name="Morowitz M.J."/>
            <person name="Banfield J.F."/>
        </authorList>
    </citation>
    <scope>NUCLEOTIDE SEQUENCE [LARGE SCALE GENOMIC DNA]</scope>
    <source>
        <strain evidence="5">S2_009_000_R2_76</strain>
    </source>
</reference>
<sequence length="334" mass="38803">MKPTSFRFRTVALIGLLVFITVQFFLIYNTYRVNLEHFFIKEKNIINDEYSKAVTNDLLFPGGRAIIDTFYFRNRNHLDSLHLKNQMEFKKASRQMMDSILNALIKGNTIKPILDSIIKIKYKLANDYKYALILKEFDISFKKNNYIQLFPYGDSSNYKQIVGGHLLKLLPSDQVTSLTISSANDKSTKIIFQLYIQPSNKTWTILKTMMPTFLLSLASIVSIVSLFFITVNNWFKQKKLAEMQTDFINSISHEFNTPLTAIIIANKTLQNEKMIPQSEKLKPITDIIQRQTTRLNSLFKQTLNITKANKAFLNKQPEKIAKKKKKIVNDYKIN</sequence>
<dbReference type="SMART" id="SM00388">
    <property type="entry name" value="HisKA"/>
    <property type="match status" value="1"/>
</dbReference>
<dbReference type="CDD" id="cd00082">
    <property type="entry name" value="HisKA"/>
    <property type="match status" value="1"/>
</dbReference>
<dbReference type="EMBL" id="QFOI01000569">
    <property type="protein sequence ID" value="PZP40882.1"/>
    <property type="molecule type" value="Genomic_DNA"/>
</dbReference>
<gene>
    <name evidence="5" type="ORF">DI598_18920</name>
</gene>
<evidence type="ECO:0000313" key="6">
    <source>
        <dbReference type="Proteomes" id="UP000249645"/>
    </source>
</evidence>
<dbReference type="InterPro" id="IPR003661">
    <property type="entry name" value="HisK_dim/P_dom"/>
</dbReference>
<dbReference type="Proteomes" id="UP000249645">
    <property type="component" value="Unassembled WGS sequence"/>
</dbReference>
<dbReference type="SUPFAM" id="SSF47384">
    <property type="entry name" value="Homodimeric domain of signal transducing histidine kinase"/>
    <property type="match status" value="1"/>
</dbReference>
<keyword evidence="3" id="KW-0472">Membrane</keyword>
<evidence type="ECO:0000256" key="1">
    <source>
        <dbReference type="ARBA" id="ARBA00000085"/>
    </source>
</evidence>
<feature type="non-terminal residue" evidence="5">
    <location>
        <position position="334"/>
    </location>
</feature>